<dbReference type="KEGG" id="nel:NELON_02185"/>
<evidence type="ECO:0000313" key="7">
    <source>
        <dbReference type="Proteomes" id="UP000005536"/>
    </source>
</evidence>
<dbReference type="InterPro" id="IPR044946">
    <property type="entry name" value="Restrct_endonuc_typeI_TRD_sf"/>
</dbReference>
<dbReference type="Proteomes" id="UP000005536">
    <property type="component" value="Unassembled WGS sequence"/>
</dbReference>
<dbReference type="Pfam" id="PF01420">
    <property type="entry name" value="Methylase_S"/>
    <property type="match status" value="2"/>
</dbReference>
<name>D4DMG6_NEIEG</name>
<organism evidence="6 7">
    <name type="scientific">Neisseria elongata subsp. glycolytica ATCC 29315</name>
    <dbReference type="NCBI Taxonomy" id="546263"/>
    <lineage>
        <taxon>Bacteria</taxon>
        <taxon>Pseudomonadati</taxon>
        <taxon>Pseudomonadota</taxon>
        <taxon>Betaproteobacteria</taxon>
        <taxon>Neisseriales</taxon>
        <taxon>Neisseriaceae</taxon>
        <taxon>Neisseria</taxon>
    </lineage>
</organism>
<evidence type="ECO:0000256" key="2">
    <source>
        <dbReference type="ARBA" id="ARBA00022747"/>
    </source>
</evidence>
<comment type="similarity">
    <text evidence="1">Belongs to the type-I restriction system S methylase family.</text>
</comment>
<protein>
    <submittedName>
        <fullName evidence="5">Restriction endonuclease S</fullName>
    </submittedName>
    <submittedName>
        <fullName evidence="6">Type I restriction modification DNA specificity domain protein</fullName>
    </submittedName>
</protein>
<dbReference type="CDD" id="cd17292">
    <property type="entry name" value="RMtype1_S_LlaA17I_TRD2-CR2_like"/>
    <property type="match status" value="1"/>
</dbReference>
<dbReference type="PATRIC" id="fig|546263.7.peg.464"/>
<evidence type="ECO:0000256" key="3">
    <source>
        <dbReference type="ARBA" id="ARBA00023125"/>
    </source>
</evidence>
<dbReference type="REBASE" id="101339">
    <property type="entry name" value="S.Nel29315ORF2190P"/>
</dbReference>
<accession>D4DMG6</accession>
<dbReference type="GO" id="GO:0009307">
    <property type="term" value="P:DNA restriction-modification system"/>
    <property type="evidence" value="ECO:0007669"/>
    <property type="project" value="UniProtKB-KW"/>
</dbReference>
<proteinExistence type="inferred from homology"/>
<dbReference type="InterPro" id="IPR052021">
    <property type="entry name" value="Type-I_RS_S_subunit"/>
</dbReference>
<dbReference type="STRING" id="546263.NELON_02185"/>
<dbReference type="Proteomes" id="UP000031392">
    <property type="component" value="Chromosome"/>
</dbReference>
<keyword evidence="2" id="KW-0680">Restriction system</keyword>
<dbReference type="PANTHER" id="PTHR30408:SF12">
    <property type="entry name" value="TYPE I RESTRICTION ENZYME MJAVIII SPECIFICITY SUBUNIT"/>
    <property type="match status" value="1"/>
</dbReference>
<dbReference type="CDD" id="cd17495">
    <property type="entry name" value="RMtype1_S_Cep9333ORF4827P-TRD2-CR2_like"/>
    <property type="match status" value="1"/>
</dbReference>
<keyword evidence="5" id="KW-0540">Nuclease</keyword>
<dbReference type="SUPFAM" id="SSF116734">
    <property type="entry name" value="DNA methylase specificity domain"/>
    <property type="match status" value="2"/>
</dbReference>
<dbReference type="InterPro" id="IPR000055">
    <property type="entry name" value="Restrct_endonuc_typeI_TRD"/>
</dbReference>
<evidence type="ECO:0000256" key="1">
    <source>
        <dbReference type="ARBA" id="ARBA00010923"/>
    </source>
</evidence>
<sequence length="385" mass="43859">MCKRILKEETSESGDIPFYKISTFGGIADAFISKDIFEKYRETYSYPKIGDILISAAGTLGKTVIFDGKPSYFQDSNIVWVDNDEKTVINSFLYYFYQTNPWIKTTGSTINRLYNNDIKNLEISFPDLIKQQSIAAVLSALDKKITLNKQINARLEEMAKTLYDYWFVQFDFPDANGKPYKSSGGEMVFDETLKRKIPKGWEVKSLNQVADIVMGQSPDGASYNLEQEGTIFFQGSTDFDWRFPNVRQYTTSPTRFAQKGDILLSVRAPVGDLNISPFECCIGRGLAALRSKSGNNSFLFYVMKYFKTVFERRNTEGTTFGSITKDDLHSLKLVAPADNVLEKYNEIASKYDEMIFIRSQQSHQLTQLRDFLLPMLMNGQVSVAE</sequence>
<evidence type="ECO:0000313" key="8">
    <source>
        <dbReference type="Proteomes" id="UP000031392"/>
    </source>
</evidence>
<reference evidence="8" key="2">
    <citation type="submission" date="2014-05" db="EMBL/GenBank/DDBJ databases">
        <title>Complete Genome sequence of Neisseria elongata subsp. glycolytica.</title>
        <authorList>
            <person name="Veyrier F.J."/>
            <person name="Taha M.-K."/>
        </authorList>
    </citation>
    <scope>NUCLEOTIDE SEQUENCE [LARGE SCALE GENOMIC DNA]</scope>
    <source>
        <strain evidence="8">ATCC 29315</strain>
    </source>
</reference>
<keyword evidence="5" id="KW-0378">Hydrolase</keyword>
<gene>
    <name evidence="6" type="ORF">NEIELOOT_00233</name>
    <name evidence="5" type="ORF">NELON_02185</name>
</gene>
<reference evidence="6 7" key="1">
    <citation type="submission" date="2010-02" db="EMBL/GenBank/DDBJ databases">
        <authorList>
            <person name="Weinstock G."/>
            <person name="Sodergren E."/>
            <person name="Clifton S."/>
            <person name="Fulton L."/>
            <person name="Fulton B."/>
            <person name="Courtney L."/>
            <person name="Fronick C."/>
            <person name="Harrison M."/>
            <person name="Strong C."/>
            <person name="Farmer C."/>
            <person name="Delahaunty K."/>
            <person name="Markovic C."/>
            <person name="Hall O."/>
            <person name="Minx P."/>
            <person name="Tomlinson C."/>
            <person name="Mitreva M."/>
            <person name="Nelson J."/>
            <person name="Hou S."/>
            <person name="Wollam A."/>
            <person name="Pepin K.H."/>
            <person name="Johnson M."/>
            <person name="Bhonagiri V."/>
            <person name="Zhang X."/>
            <person name="Suruliraj S."/>
            <person name="Warren W."/>
            <person name="Chinwalla A."/>
            <person name="Mardis E.R."/>
            <person name="Wilson R.K."/>
        </authorList>
    </citation>
    <scope>NUCLEOTIDE SEQUENCE [LARGE SCALE GENOMIC DNA]</scope>
    <source>
        <strain evidence="6 7">ATCC 29315</strain>
    </source>
</reference>
<keyword evidence="8" id="KW-1185">Reference proteome</keyword>
<evidence type="ECO:0000313" key="5">
    <source>
        <dbReference type="EMBL" id="AJE17806.1"/>
    </source>
</evidence>
<dbReference type="GO" id="GO:0003677">
    <property type="term" value="F:DNA binding"/>
    <property type="evidence" value="ECO:0007669"/>
    <property type="project" value="UniProtKB-KW"/>
</dbReference>
<feature type="domain" description="Type I restriction modification DNA specificity" evidence="4">
    <location>
        <begin position="2"/>
        <end position="157"/>
    </location>
</feature>
<evidence type="ECO:0000259" key="4">
    <source>
        <dbReference type="Pfam" id="PF01420"/>
    </source>
</evidence>
<keyword evidence="3" id="KW-0238">DNA-binding</keyword>
<evidence type="ECO:0000313" key="6">
    <source>
        <dbReference type="EMBL" id="EFE50882.1"/>
    </source>
</evidence>
<dbReference type="Gene3D" id="3.90.220.20">
    <property type="entry name" value="DNA methylase specificity domains"/>
    <property type="match status" value="2"/>
</dbReference>
<dbReference type="AlphaFoldDB" id="D4DMG6"/>
<dbReference type="HOGENOM" id="CLU_021095_2_1_4"/>
<reference evidence="5 8" key="3">
    <citation type="journal article" date="2015" name="PLoS Genet.">
        <title>Common Cell Shape Evolution of Two Nasopharyngeal Pathogens.</title>
        <authorList>
            <person name="Veyrier F.J."/>
            <person name="Biais N."/>
            <person name="Morales P."/>
            <person name="Belkacem N."/>
            <person name="Guilhen C."/>
            <person name="Ranjeva S."/>
            <person name="Sismeiro O."/>
            <person name="Pehau-Arnaudet G."/>
            <person name="Rocha E.P."/>
            <person name="Werts C."/>
            <person name="Taha M.K."/>
            <person name="Boneca I.G."/>
        </authorList>
    </citation>
    <scope>NUCLEOTIDE SEQUENCE [LARGE SCALE GENOMIC DNA]</scope>
    <source>
        <strain evidence="5 8">ATCC 29315</strain>
    </source>
</reference>
<keyword evidence="5" id="KW-0255">Endonuclease</keyword>
<dbReference type="PANTHER" id="PTHR30408">
    <property type="entry name" value="TYPE-1 RESTRICTION ENZYME ECOKI SPECIFICITY PROTEIN"/>
    <property type="match status" value="1"/>
</dbReference>
<feature type="domain" description="Type I restriction modification DNA specificity" evidence="4">
    <location>
        <begin position="198"/>
        <end position="366"/>
    </location>
</feature>
<dbReference type="EMBL" id="ADBF01000006">
    <property type="protein sequence ID" value="EFE50882.1"/>
    <property type="molecule type" value="Genomic_DNA"/>
</dbReference>
<dbReference type="GO" id="GO:0004519">
    <property type="term" value="F:endonuclease activity"/>
    <property type="evidence" value="ECO:0007669"/>
    <property type="project" value="UniProtKB-KW"/>
</dbReference>
<dbReference type="EMBL" id="CP007726">
    <property type="protein sequence ID" value="AJE17806.1"/>
    <property type="molecule type" value="Genomic_DNA"/>
</dbReference>